<evidence type="ECO:0000256" key="2">
    <source>
        <dbReference type="ARBA" id="ARBA00022473"/>
    </source>
</evidence>
<dbReference type="CDD" id="cd00086">
    <property type="entry name" value="homeodomain"/>
    <property type="match status" value="1"/>
</dbReference>
<name>A0ABU6U9S4_9FABA</name>
<dbReference type="Gene3D" id="1.10.10.60">
    <property type="entry name" value="Homeodomain-like"/>
    <property type="match status" value="1"/>
</dbReference>
<keyword evidence="6" id="KW-0804">Transcription</keyword>
<comment type="subcellular location">
    <subcellularLocation>
        <location evidence="1 9 10">Nucleus</location>
    </subcellularLocation>
</comment>
<reference evidence="13 14" key="1">
    <citation type="journal article" date="2023" name="Plants (Basel)">
        <title>Bridging the Gap: Combining Genomics and Transcriptomics Approaches to Understand Stylosanthes scabra, an Orphan Legume from the Brazilian Caatinga.</title>
        <authorList>
            <person name="Ferreira-Neto J.R.C."/>
            <person name="da Silva M.D."/>
            <person name="Binneck E."/>
            <person name="de Melo N.F."/>
            <person name="da Silva R.H."/>
            <person name="de Melo A.L.T.M."/>
            <person name="Pandolfi V."/>
            <person name="Bustamante F.O."/>
            <person name="Brasileiro-Vidal A.C."/>
            <person name="Benko-Iseppon A.M."/>
        </authorList>
    </citation>
    <scope>NUCLEOTIDE SEQUENCE [LARGE SCALE GENOMIC DNA]</scope>
    <source>
        <tissue evidence="13">Leaves</tissue>
    </source>
</reference>
<keyword evidence="3" id="KW-0805">Transcription regulation</keyword>
<comment type="similarity">
    <text evidence="8">Belongs to the WUS homeobox family.</text>
</comment>
<sequence>MQLQVLQELFGNGIKTPSTLQIQHIASQLQRFGKIQGKNVFYWFQNHKAMERRKRRCHDSEGTASSPQALKEKGCDAKERKKWASSTSKCNVGGHDFQFVPQARELIRVVGRIVDLTTRLGTTSRNTSSRAVPMSNCQEGYSSINTKAKPLSGMTYLPNFYHLPPAKTLTDLGIGVPCKYNPTHSSGGLRFGLVRKQAFGFLS</sequence>
<keyword evidence="2" id="KW-0217">Developmental protein</keyword>
<dbReference type="EMBL" id="JASCZI010120887">
    <property type="protein sequence ID" value="MED6156968.1"/>
    <property type="molecule type" value="Genomic_DNA"/>
</dbReference>
<evidence type="ECO:0000256" key="10">
    <source>
        <dbReference type="RuleBase" id="RU000682"/>
    </source>
</evidence>
<dbReference type="PANTHER" id="PTHR45940">
    <property type="entry name" value="WUSCHEL-RELATED HOMEOBOX 1-RELATED"/>
    <property type="match status" value="1"/>
</dbReference>
<evidence type="ECO:0000256" key="4">
    <source>
        <dbReference type="ARBA" id="ARBA00023125"/>
    </source>
</evidence>
<evidence type="ECO:0000256" key="5">
    <source>
        <dbReference type="ARBA" id="ARBA00023155"/>
    </source>
</evidence>
<evidence type="ECO:0000256" key="8">
    <source>
        <dbReference type="ARBA" id="ARBA00024040"/>
    </source>
</evidence>
<evidence type="ECO:0000256" key="3">
    <source>
        <dbReference type="ARBA" id="ARBA00023015"/>
    </source>
</evidence>
<evidence type="ECO:0000313" key="14">
    <source>
        <dbReference type="Proteomes" id="UP001341840"/>
    </source>
</evidence>
<feature type="region of interest" description="Disordered" evidence="11">
    <location>
        <begin position="55"/>
        <end position="75"/>
    </location>
</feature>
<dbReference type="PROSITE" id="PS50071">
    <property type="entry name" value="HOMEOBOX_2"/>
    <property type="match status" value="1"/>
</dbReference>
<dbReference type="PANTHER" id="PTHR45940:SF47">
    <property type="entry name" value="TRANSCRIPTION FACTOR HOMOBOX-WOX FAMILY-RELATED"/>
    <property type="match status" value="1"/>
</dbReference>
<dbReference type="InterPro" id="IPR044555">
    <property type="entry name" value="WUSCHEL-like"/>
</dbReference>
<evidence type="ECO:0000256" key="11">
    <source>
        <dbReference type="SAM" id="MobiDB-lite"/>
    </source>
</evidence>
<dbReference type="Proteomes" id="UP001341840">
    <property type="component" value="Unassembled WGS sequence"/>
</dbReference>
<gene>
    <name evidence="13" type="ORF">PIB30_019090</name>
</gene>
<keyword evidence="7 9" id="KW-0539">Nucleus</keyword>
<evidence type="ECO:0000256" key="9">
    <source>
        <dbReference type="PROSITE-ProRule" id="PRU00108"/>
    </source>
</evidence>
<dbReference type="InterPro" id="IPR009057">
    <property type="entry name" value="Homeodomain-like_sf"/>
</dbReference>
<dbReference type="InterPro" id="IPR001356">
    <property type="entry name" value="HD"/>
</dbReference>
<keyword evidence="4 9" id="KW-0238">DNA-binding</keyword>
<feature type="DNA-binding region" description="Homeobox" evidence="9">
    <location>
        <begin position="3"/>
        <end position="55"/>
    </location>
</feature>
<evidence type="ECO:0000256" key="1">
    <source>
        <dbReference type="ARBA" id="ARBA00004123"/>
    </source>
</evidence>
<comment type="caution">
    <text evidence="13">The sequence shown here is derived from an EMBL/GenBank/DDBJ whole genome shotgun (WGS) entry which is preliminary data.</text>
</comment>
<protein>
    <recommendedName>
        <fullName evidence="12">Homeobox domain-containing protein</fullName>
    </recommendedName>
</protein>
<dbReference type="Pfam" id="PF00046">
    <property type="entry name" value="Homeodomain"/>
    <property type="match status" value="1"/>
</dbReference>
<keyword evidence="5 9" id="KW-0371">Homeobox</keyword>
<evidence type="ECO:0000256" key="6">
    <source>
        <dbReference type="ARBA" id="ARBA00023163"/>
    </source>
</evidence>
<organism evidence="13 14">
    <name type="scientific">Stylosanthes scabra</name>
    <dbReference type="NCBI Taxonomy" id="79078"/>
    <lineage>
        <taxon>Eukaryota</taxon>
        <taxon>Viridiplantae</taxon>
        <taxon>Streptophyta</taxon>
        <taxon>Embryophyta</taxon>
        <taxon>Tracheophyta</taxon>
        <taxon>Spermatophyta</taxon>
        <taxon>Magnoliopsida</taxon>
        <taxon>eudicotyledons</taxon>
        <taxon>Gunneridae</taxon>
        <taxon>Pentapetalae</taxon>
        <taxon>rosids</taxon>
        <taxon>fabids</taxon>
        <taxon>Fabales</taxon>
        <taxon>Fabaceae</taxon>
        <taxon>Papilionoideae</taxon>
        <taxon>50 kb inversion clade</taxon>
        <taxon>dalbergioids sensu lato</taxon>
        <taxon>Dalbergieae</taxon>
        <taxon>Pterocarpus clade</taxon>
        <taxon>Stylosanthes</taxon>
    </lineage>
</organism>
<evidence type="ECO:0000259" key="12">
    <source>
        <dbReference type="PROSITE" id="PS50071"/>
    </source>
</evidence>
<dbReference type="SUPFAM" id="SSF46689">
    <property type="entry name" value="Homeodomain-like"/>
    <property type="match status" value="1"/>
</dbReference>
<feature type="domain" description="Homeobox" evidence="12">
    <location>
        <begin position="1"/>
        <end position="54"/>
    </location>
</feature>
<evidence type="ECO:0000256" key="7">
    <source>
        <dbReference type="ARBA" id="ARBA00023242"/>
    </source>
</evidence>
<evidence type="ECO:0000313" key="13">
    <source>
        <dbReference type="EMBL" id="MED6156968.1"/>
    </source>
</evidence>
<keyword evidence="14" id="KW-1185">Reference proteome</keyword>
<proteinExistence type="inferred from homology"/>
<accession>A0ABU6U9S4</accession>